<protein>
    <recommendedName>
        <fullName evidence="6">Ribosomal RNA small subunit methyltransferase I</fullName>
        <ecNumber evidence="6">2.1.1.198</ecNumber>
    </recommendedName>
    <alternativeName>
        <fullName evidence="6">16S rRNA 2'-O-ribose C1402 methyltransferase</fullName>
    </alternativeName>
    <alternativeName>
        <fullName evidence="6">rRNA (cytidine-2'-O-)-methyltransferase RsmI</fullName>
    </alternativeName>
</protein>
<evidence type="ECO:0000256" key="2">
    <source>
        <dbReference type="ARBA" id="ARBA00022552"/>
    </source>
</evidence>
<sequence>MVGNGQKVPLSPGLYFVATPIGNARDITLRALDILMSADVLVAEDTRTLRRLMEIHGVPLGARRVLAYHDHNGAAMRPRLLEAVREGKSVAYASDAGTPLVADPGYSLGRAMADAGLAVTTAPGPSAALAALSLSGLPSDCFVFAGFAPTAKSARRAFLDSFRDVAGTLILFESPRRVSALLEAASDVLGPDREAAVCRELTKRFEEVRRGTLRTLVEHFDGVVPKGEIVVCIAKGTTDADPEQVRLAMIEAMKTQKLKAAANDVAERFGLSKRDLYQLGLELQAPD</sequence>
<accession>A0A238J2N0</accession>
<dbReference type="GO" id="GO:0070677">
    <property type="term" value="F:rRNA (cytosine-2'-O-)-methyltransferase activity"/>
    <property type="evidence" value="ECO:0007669"/>
    <property type="project" value="UniProtKB-UniRule"/>
</dbReference>
<evidence type="ECO:0000256" key="6">
    <source>
        <dbReference type="HAMAP-Rule" id="MF_01877"/>
    </source>
</evidence>
<evidence type="ECO:0000256" key="4">
    <source>
        <dbReference type="ARBA" id="ARBA00022679"/>
    </source>
</evidence>
<evidence type="ECO:0000259" key="7">
    <source>
        <dbReference type="Pfam" id="PF00590"/>
    </source>
</evidence>
<comment type="function">
    <text evidence="6">Catalyzes the 2'-O-methylation of the ribose of cytidine 1402 (C1402) in 16S rRNA.</text>
</comment>
<dbReference type="Gene3D" id="3.40.1010.10">
    <property type="entry name" value="Cobalt-precorrin-4 Transmethylase, Domain 1"/>
    <property type="match status" value="1"/>
</dbReference>
<dbReference type="Pfam" id="PF00590">
    <property type="entry name" value="TP_methylase"/>
    <property type="match status" value="1"/>
</dbReference>
<dbReference type="InterPro" id="IPR000878">
    <property type="entry name" value="4pyrrol_Mease"/>
</dbReference>
<dbReference type="PANTHER" id="PTHR46111">
    <property type="entry name" value="RIBOSOMAL RNA SMALL SUBUNIT METHYLTRANSFERASE I"/>
    <property type="match status" value="1"/>
</dbReference>
<dbReference type="PIRSF" id="PIRSF005917">
    <property type="entry name" value="MTase_YraL"/>
    <property type="match status" value="1"/>
</dbReference>
<dbReference type="InterPro" id="IPR014776">
    <property type="entry name" value="4pyrrole_Mease_sub2"/>
</dbReference>
<gene>
    <name evidence="6 9" type="primary">rsmI</name>
    <name evidence="9" type="ORF">BOA8489_02707</name>
</gene>
<dbReference type="Gene3D" id="3.30.950.10">
    <property type="entry name" value="Methyltransferase, Cobalt-precorrin-4 Transmethylase, Domain 2"/>
    <property type="match status" value="1"/>
</dbReference>
<dbReference type="EC" id="2.1.1.198" evidence="6"/>
<evidence type="ECO:0000259" key="8">
    <source>
        <dbReference type="Pfam" id="PF23016"/>
    </source>
</evidence>
<dbReference type="GO" id="GO:0005737">
    <property type="term" value="C:cytoplasm"/>
    <property type="evidence" value="ECO:0007669"/>
    <property type="project" value="UniProtKB-SubCell"/>
</dbReference>
<evidence type="ECO:0000256" key="1">
    <source>
        <dbReference type="ARBA" id="ARBA00022490"/>
    </source>
</evidence>
<comment type="similarity">
    <text evidence="6">Belongs to the methyltransferase superfamily. RsmI family.</text>
</comment>
<keyword evidence="2 6" id="KW-0698">rRNA processing</keyword>
<keyword evidence="5 6" id="KW-0949">S-adenosyl-L-methionine</keyword>
<dbReference type="Proteomes" id="UP000201838">
    <property type="component" value="Unassembled WGS sequence"/>
</dbReference>
<keyword evidence="3 6" id="KW-0489">Methyltransferase</keyword>
<keyword evidence="1 6" id="KW-0963">Cytoplasm</keyword>
<dbReference type="InterPro" id="IPR053910">
    <property type="entry name" value="RsmI_HTH"/>
</dbReference>
<dbReference type="OrthoDB" id="9809084at2"/>
<dbReference type="NCBIfam" id="TIGR00096">
    <property type="entry name" value="16S rRNA (cytidine(1402)-2'-O)-methyltransferase"/>
    <property type="match status" value="1"/>
</dbReference>
<dbReference type="PANTHER" id="PTHR46111:SF1">
    <property type="entry name" value="RIBOSOMAL RNA SMALL SUBUNIT METHYLTRANSFERASE I"/>
    <property type="match status" value="1"/>
</dbReference>
<dbReference type="AlphaFoldDB" id="A0A238J2N0"/>
<evidence type="ECO:0000256" key="5">
    <source>
        <dbReference type="ARBA" id="ARBA00022691"/>
    </source>
</evidence>
<dbReference type="HAMAP" id="MF_01877">
    <property type="entry name" value="16SrRNA_methyltr_I"/>
    <property type="match status" value="1"/>
</dbReference>
<dbReference type="EMBL" id="FXXQ01000009">
    <property type="protein sequence ID" value="SMX24581.1"/>
    <property type="molecule type" value="Genomic_DNA"/>
</dbReference>
<feature type="domain" description="RsmI HTH" evidence="8">
    <location>
        <begin position="239"/>
        <end position="284"/>
    </location>
</feature>
<name>A0A238J2N0_9RHOB</name>
<evidence type="ECO:0000313" key="9">
    <source>
        <dbReference type="EMBL" id="SMX24581.1"/>
    </source>
</evidence>
<keyword evidence="10" id="KW-1185">Reference proteome</keyword>
<proteinExistence type="inferred from homology"/>
<evidence type="ECO:0000256" key="3">
    <source>
        <dbReference type="ARBA" id="ARBA00022603"/>
    </source>
</evidence>
<dbReference type="RefSeq" id="WP_093974585.1">
    <property type="nucleotide sequence ID" value="NZ_FXXQ01000009.1"/>
</dbReference>
<dbReference type="Pfam" id="PF23016">
    <property type="entry name" value="RsmI_C"/>
    <property type="match status" value="1"/>
</dbReference>
<dbReference type="SUPFAM" id="SSF53790">
    <property type="entry name" value="Tetrapyrrole methylase"/>
    <property type="match status" value="1"/>
</dbReference>
<comment type="catalytic activity">
    <reaction evidence="6">
        <text>cytidine(1402) in 16S rRNA + S-adenosyl-L-methionine = 2'-O-methylcytidine(1402) in 16S rRNA + S-adenosyl-L-homocysteine + H(+)</text>
        <dbReference type="Rhea" id="RHEA:42924"/>
        <dbReference type="Rhea" id="RHEA-COMP:10285"/>
        <dbReference type="Rhea" id="RHEA-COMP:10286"/>
        <dbReference type="ChEBI" id="CHEBI:15378"/>
        <dbReference type="ChEBI" id="CHEBI:57856"/>
        <dbReference type="ChEBI" id="CHEBI:59789"/>
        <dbReference type="ChEBI" id="CHEBI:74495"/>
        <dbReference type="ChEBI" id="CHEBI:82748"/>
        <dbReference type="EC" id="2.1.1.198"/>
    </reaction>
</comment>
<organism evidence="9 10">
    <name type="scientific">Boseongicola aestuarii</name>
    <dbReference type="NCBI Taxonomy" id="1470561"/>
    <lineage>
        <taxon>Bacteria</taxon>
        <taxon>Pseudomonadati</taxon>
        <taxon>Pseudomonadota</taxon>
        <taxon>Alphaproteobacteria</taxon>
        <taxon>Rhodobacterales</taxon>
        <taxon>Paracoccaceae</taxon>
        <taxon>Boseongicola</taxon>
    </lineage>
</organism>
<dbReference type="InterPro" id="IPR008189">
    <property type="entry name" value="rRNA_ssu_MeTfrase_I"/>
</dbReference>
<evidence type="ECO:0000313" key="10">
    <source>
        <dbReference type="Proteomes" id="UP000201838"/>
    </source>
</evidence>
<feature type="domain" description="Tetrapyrrole methylase" evidence="7">
    <location>
        <begin position="14"/>
        <end position="216"/>
    </location>
</feature>
<dbReference type="InterPro" id="IPR035996">
    <property type="entry name" value="4pyrrol_Methylase_sf"/>
</dbReference>
<dbReference type="CDD" id="cd11648">
    <property type="entry name" value="RsmI"/>
    <property type="match status" value="1"/>
</dbReference>
<comment type="subcellular location">
    <subcellularLocation>
        <location evidence="6">Cytoplasm</location>
    </subcellularLocation>
</comment>
<keyword evidence="4 6" id="KW-0808">Transferase</keyword>
<dbReference type="InterPro" id="IPR014777">
    <property type="entry name" value="4pyrrole_Mease_sub1"/>
</dbReference>
<reference evidence="9 10" key="1">
    <citation type="submission" date="2017-05" db="EMBL/GenBank/DDBJ databases">
        <authorList>
            <person name="Song R."/>
            <person name="Chenine A.L."/>
            <person name="Ruprecht R.M."/>
        </authorList>
    </citation>
    <scope>NUCLEOTIDE SEQUENCE [LARGE SCALE GENOMIC DNA]</scope>
    <source>
        <strain evidence="9 10">CECT 8489</strain>
    </source>
</reference>